<dbReference type="PANTHER" id="PTHR36985">
    <property type="entry name" value="TRANSLOCATION AND ASSEMBLY MODULE SUBUNIT TAMB"/>
    <property type="match status" value="1"/>
</dbReference>
<feature type="domain" description="Translocation and assembly module TamB C-terminal" evidence="7">
    <location>
        <begin position="967"/>
        <end position="1305"/>
    </location>
</feature>
<evidence type="ECO:0000256" key="1">
    <source>
        <dbReference type="ARBA" id="ARBA00004167"/>
    </source>
</evidence>
<evidence type="ECO:0000256" key="4">
    <source>
        <dbReference type="ARBA" id="ARBA00023136"/>
    </source>
</evidence>
<organism evidence="8">
    <name type="scientific">mine drainage metagenome</name>
    <dbReference type="NCBI Taxonomy" id="410659"/>
    <lineage>
        <taxon>unclassified sequences</taxon>
        <taxon>metagenomes</taxon>
        <taxon>ecological metagenomes</taxon>
    </lineage>
</organism>
<protein>
    <submittedName>
        <fullName evidence="8">Translocation and assembly module TamB</fullName>
    </submittedName>
</protein>
<keyword evidence="4 6" id="KW-0472">Membrane</keyword>
<evidence type="ECO:0000313" key="8">
    <source>
        <dbReference type="EMBL" id="OIQ86593.1"/>
    </source>
</evidence>
<evidence type="ECO:0000256" key="2">
    <source>
        <dbReference type="ARBA" id="ARBA00022692"/>
    </source>
</evidence>
<evidence type="ECO:0000259" key="7">
    <source>
        <dbReference type="Pfam" id="PF04357"/>
    </source>
</evidence>
<dbReference type="PANTHER" id="PTHR36985:SF1">
    <property type="entry name" value="TRANSLOCATION AND ASSEMBLY MODULE SUBUNIT TAMB"/>
    <property type="match status" value="1"/>
</dbReference>
<dbReference type="GO" id="GO:0005886">
    <property type="term" value="C:plasma membrane"/>
    <property type="evidence" value="ECO:0007669"/>
    <property type="project" value="InterPro"/>
</dbReference>
<keyword evidence="2 6" id="KW-0812">Transmembrane</keyword>
<evidence type="ECO:0000256" key="6">
    <source>
        <dbReference type="SAM" id="Phobius"/>
    </source>
</evidence>
<dbReference type="EMBL" id="MLJW01000470">
    <property type="protein sequence ID" value="OIQ86593.1"/>
    <property type="molecule type" value="Genomic_DNA"/>
</dbReference>
<keyword evidence="3 6" id="KW-1133">Transmembrane helix</keyword>
<feature type="compositionally biased region" description="Low complexity" evidence="5">
    <location>
        <begin position="383"/>
        <end position="397"/>
    </location>
</feature>
<comment type="subcellular location">
    <subcellularLocation>
        <location evidence="1">Membrane</location>
        <topology evidence="1">Single-pass membrane protein</topology>
    </subcellularLocation>
</comment>
<gene>
    <name evidence="8" type="primary">tamB_2</name>
    <name evidence="8" type="ORF">GALL_315550</name>
</gene>
<accession>A0A1J5QSG1</accession>
<dbReference type="GO" id="GO:0009306">
    <property type="term" value="P:protein secretion"/>
    <property type="evidence" value="ECO:0007669"/>
    <property type="project" value="InterPro"/>
</dbReference>
<dbReference type="GO" id="GO:0097347">
    <property type="term" value="C:TAM protein secretion complex"/>
    <property type="evidence" value="ECO:0007669"/>
    <property type="project" value="TreeGrafter"/>
</dbReference>
<feature type="transmembrane region" description="Helical" evidence="6">
    <location>
        <begin position="39"/>
        <end position="61"/>
    </location>
</feature>
<sequence length="1306" mass="136667">MADSDAPKPPAGGETARPPTSSHATPSPKVSLLRKLGRALAWFLALLVLLAALLAAGLAWLTSGPGLRWLASHPLEFGATHLEVEDVRGSLWGELRMGRLQVQSPRVDLDVRDLHLRWNPRALLAKPRLLDVQALSIGQLDVTLLPSPSSGPPTLPQSLALPLGGRIEALHIGALRMGAPGALRSLGGLDASVQAGAQNLRLRVHATTPWGDGQARVDLGTTRPFALRGHLQAALRLRGETLLLTMQPSGSLQHLQLRGQASAVQAQAGFEARLAPFSSQPLREAHISARHVDPARIVQGAPSALLDLRLELQPSNAQDVRGSLSLRNAKPGAVNAGRLPLESLRAALRLQPGRLRIDDLHAGLAGGGELSGGAQWDAPPAPGRSHAAGAAPSSSAATAGGRFSLELQARNLDLRRIDSTLLATRLHGPLQLHGSLQRQDLLARLEQPGWVVALRASRDGGRIDIAQARLQAQGGRLDASGTLDTRAPQRFDLKAALDHFDPSRFGAYPAATLNLDVQAQGDVQTRSARVKLNVRPSRWRGHVFSGQARGQVSPAGVRGLQAALLLGDNKLDAQGDFGRAGDSLQWRIDAPALGEIDPGFAGRLRGRGTLSGTPAAPAGSFDLHAAKLEAPGRVRVDALDASGRLLAGAQGQLDLQLKGHGITVGTFALQQAEVQAQGRLDAQRIRLRLRNAELDLRAALQGGYTAAKGWQGTVEQFSNGGRYALQLLGPAQLLLEKNHVEVRHARLRSGGGDLNLDHAVWNAGTLDTAGDARGIDPAYWLKLLGVDMHGVRSSLRFDADWAIQAGSTLSGHLQVARSAGDLSLPTDPRLSLGLSNLRLQLRARADAVTATFDAAGSLLGSVHGDVQTRVERRGSAWGIAGTAPLVGALRAELPGIAWAAPLLGPTAKLGGGLALDMKAAGSVASPELSGQLTGRALALALPDEGLDLRGGVLDASFTGDSLRLTRFTAEGGQGQLTASGSAKLVGGKPQAQLQFTAQQLQVLNRPDRQAVVSGTGTLTLQGRAISLDGKLKVDSANVALPRGSAPKLAGDVVIVGRQAQVPTASPMARYAVSAAVQVDLGREVHITGYGLDADLGGRLTLHAATGSPLAAAGSIEVRQGTYTAYGQTLTLVQGGAVNFSGPIDNPGLNFAAQRKDLPVLVGVQVTGTLRTPVVTLTSTPPMPDSEILSWLVLGQDLNTASPDKLALLQTAAGALLASGQGAPVTSRIANSLGLSQLSFSGQGGLQNSIVTLGKRITSKLSVSVERGLGTTGNLFNIRYDFTRRLSLRLQSGSDSAVDMFYTFRFD</sequence>
<dbReference type="InterPro" id="IPR007452">
    <property type="entry name" value="TamB_C"/>
</dbReference>
<feature type="region of interest" description="Disordered" evidence="5">
    <location>
        <begin position="371"/>
        <end position="397"/>
    </location>
</feature>
<reference evidence="8" key="1">
    <citation type="submission" date="2016-10" db="EMBL/GenBank/DDBJ databases">
        <title>Sequence of Gallionella enrichment culture.</title>
        <authorList>
            <person name="Poehlein A."/>
            <person name="Muehling M."/>
            <person name="Daniel R."/>
        </authorList>
    </citation>
    <scope>NUCLEOTIDE SEQUENCE</scope>
</reference>
<dbReference type="Pfam" id="PF04357">
    <property type="entry name" value="TamB"/>
    <property type="match status" value="1"/>
</dbReference>
<comment type="caution">
    <text evidence="8">The sequence shown here is derived from an EMBL/GenBank/DDBJ whole genome shotgun (WGS) entry which is preliminary data.</text>
</comment>
<proteinExistence type="predicted"/>
<feature type="region of interest" description="Disordered" evidence="5">
    <location>
        <begin position="1"/>
        <end position="28"/>
    </location>
</feature>
<evidence type="ECO:0000256" key="5">
    <source>
        <dbReference type="SAM" id="MobiDB-lite"/>
    </source>
</evidence>
<evidence type="ECO:0000256" key="3">
    <source>
        <dbReference type="ARBA" id="ARBA00022989"/>
    </source>
</evidence>
<name>A0A1J5QSG1_9ZZZZ</name>